<gene>
    <name evidence="1" type="ORF">OIK42_09450</name>
</gene>
<comment type="caution">
    <text evidence="1">The sequence shown here is derived from an EMBL/GenBank/DDBJ whole genome shotgun (WGS) entry which is preliminary data.</text>
</comment>
<keyword evidence="2" id="KW-1185">Reference proteome</keyword>
<dbReference type="RefSeq" id="WP_273640013.1">
    <property type="nucleotide sequence ID" value="NZ_JAQQXP010000001.1"/>
</dbReference>
<accession>A0ABT5L1S3</accession>
<evidence type="ECO:0000313" key="2">
    <source>
        <dbReference type="Proteomes" id="UP001218788"/>
    </source>
</evidence>
<dbReference type="EMBL" id="JAQQXP010000001">
    <property type="protein sequence ID" value="MDC8830986.1"/>
    <property type="molecule type" value="Genomic_DNA"/>
</dbReference>
<name>A0ABT5L1S3_9ALTE</name>
<sequence>MLVLIDVVRAINRFVKSKVTNCQPVTGATTIDTVCIGKSQAANYAKIFIVEESGGFTIDVELSKG</sequence>
<organism evidence="1 2">
    <name type="scientific">Alteromonas gilva</name>
    <dbReference type="NCBI Taxonomy" id="2987522"/>
    <lineage>
        <taxon>Bacteria</taxon>
        <taxon>Pseudomonadati</taxon>
        <taxon>Pseudomonadota</taxon>
        <taxon>Gammaproteobacteria</taxon>
        <taxon>Alteromonadales</taxon>
        <taxon>Alteromonadaceae</taxon>
        <taxon>Alteromonas/Salinimonas group</taxon>
        <taxon>Alteromonas</taxon>
    </lineage>
</organism>
<reference evidence="1 2" key="1">
    <citation type="submission" date="2022-10" db="EMBL/GenBank/DDBJ databases">
        <title>Alteromonas sp. chi3 Genome sequencing.</title>
        <authorList>
            <person name="Park S."/>
        </authorList>
    </citation>
    <scope>NUCLEOTIDE SEQUENCE [LARGE SCALE GENOMIC DNA]</scope>
    <source>
        <strain evidence="2">chi3</strain>
    </source>
</reference>
<dbReference type="Proteomes" id="UP001218788">
    <property type="component" value="Unassembled WGS sequence"/>
</dbReference>
<proteinExistence type="predicted"/>
<protein>
    <submittedName>
        <fullName evidence="1">Uncharacterized protein</fullName>
    </submittedName>
</protein>
<evidence type="ECO:0000313" key="1">
    <source>
        <dbReference type="EMBL" id="MDC8830986.1"/>
    </source>
</evidence>